<evidence type="ECO:0000313" key="1">
    <source>
        <dbReference type="EMBL" id="MYM58704.1"/>
    </source>
</evidence>
<protein>
    <submittedName>
        <fullName evidence="1">Uncharacterized protein</fullName>
    </submittedName>
</protein>
<keyword evidence="2" id="KW-1185">Reference proteome</keyword>
<accession>A0A6L8LRI6</accession>
<sequence>MVSARSSFLERINSLKSSLESESVQTKAATDTNREHNSVARILRNGLTVVGFVTLEDFIKQRTSEVLSEVGTKGIPFTQLPEKLQSASTHGALKALSFQLKIRSDQQEKLSYIQDHASKIASTTSSAYELSEHTFGYDQSNVTHETILQTLLAFNVDKPWDQITSISSRLGLLGLPAKSTYIGAASRRHEAAHVASADIPKADLEQFIKEAFAIAIAYDLLISKALCNIAAFDTDYLRGNSKIFSAGIDWRVIKNVNNNWKEYRTSSMEGRAFRSNRDRESLVQDAKQRAIRESHPIIILNEDNTIQEWCVN</sequence>
<reference evidence="1 2" key="1">
    <citation type="submission" date="2020-01" db="EMBL/GenBank/DDBJ databases">
        <title>Draft Genome Sequence of Vibrio sp. strain OCN044, Isolated from a Healthy Coral at Palmyra Atoll.</title>
        <authorList>
            <person name="Videau P."/>
            <person name="Loughran R."/>
            <person name="Esquivel A."/>
            <person name="Deadmond M."/>
            <person name="Paddock B.E."/>
            <person name="Saw J.H."/>
            <person name="Ushijima B."/>
        </authorList>
    </citation>
    <scope>NUCLEOTIDE SEQUENCE [LARGE SCALE GENOMIC DNA]</scope>
    <source>
        <strain evidence="1 2">OCN044</strain>
    </source>
</reference>
<name>A0A6L8LRI6_9VIBR</name>
<dbReference type="EMBL" id="WWEU01000002">
    <property type="protein sequence ID" value="MYM58704.1"/>
    <property type="molecule type" value="Genomic_DNA"/>
</dbReference>
<organism evidence="1 2">
    <name type="scientific">Vibrio tetraodonis subsp. pristinus</name>
    <dbReference type="NCBI Taxonomy" id="2695891"/>
    <lineage>
        <taxon>Bacteria</taxon>
        <taxon>Pseudomonadati</taxon>
        <taxon>Pseudomonadota</taxon>
        <taxon>Gammaproteobacteria</taxon>
        <taxon>Vibrionales</taxon>
        <taxon>Vibrionaceae</taxon>
        <taxon>Vibrio</taxon>
    </lineage>
</organism>
<evidence type="ECO:0000313" key="2">
    <source>
        <dbReference type="Proteomes" id="UP000478571"/>
    </source>
</evidence>
<comment type="caution">
    <text evidence="1">The sequence shown here is derived from an EMBL/GenBank/DDBJ whole genome shotgun (WGS) entry which is preliminary data.</text>
</comment>
<dbReference type="RefSeq" id="WP_160927857.1">
    <property type="nucleotide sequence ID" value="NZ_WWEU01000002.1"/>
</dbReference>
<dbReference type="AlphaFoldDB" id="A0A6L8LRI6"/>
<gene>
    <name evidence="1" type="ORF">GTG28_05665</name>
</gene>
<dbReference type="Proteomes" id="UP000478571">
    <property type="component" value="Unassembled WGS sequence"/>
</dbReference>
<proteinExistence type="predicted"/>